<reference evidence="3" key="1">
    <citation type="submission" date="2013-03" db="EMBL/GenBank/DDBJ databases">
        <title>The Genome Sequence of Anopheles epiroticus epiroticus2.</title>
        <authorList>
            <consortium name="The Broad Institute Genomics Platform"/>
            <person name="Neafsey D.E."/>
            <person name="Howell P."/>
            <person name="Walker B."/>
            <person name="Young S.K."/>
            <person name="Zeng Q."/>
            <person name="Gargeya S."/>
            <person name="Fitzgerald M."/>
            <person name="Haas B."/>
            <person name="Abouelleil A."/>
            <person name="Allen A.W."/>
            <person name="Alvarado L."/>
            <person name="Arachchi H.M."/>
            <person name="Berlin A.M."/>
            <person name="Chapman S.B."/>
            <person name="Gainer-Dewar J."/>
            <person name="Goldberg J."/>
            <person name="Griggs A."/>
            <person name="Gujja S."/>
            <person name="Hansen M."/>
            <person name="Howarth C."/>
            <person name="Imamovic A."/>
            <person name="Ireland A."/>
            <person name="Larimer J."/>
            <person name="McCowan C."/>
            <person name="Murphy C."/>
            <person name="Pearson M."/>
            <person name="Poon T.W."/>
            <person name="Priest M."/>
            <person name="Roberts A."/>
            <person name="Saif S."/>
            <person name="Shea T."/>
            <person name="Sisk P."/>
            <person name="Sykes S."/>
            <person name="Wortman J."/>
            <person name="Nusbaum C."/>
            <person name="Birren B."/>
        </authorList>
    </citation>
    <scope>NUCLEOTIDE SEQUENCE [LARGE SCALE GENOMIC DNA]</scope>
    <source>
        <strain evidence="3">Epiroticus2</strain>
    </source>
</reference>
<keyword evidence="3" id="KW-1185">Reference proteome</keyword>
<accession>A0A182PIB5</accession>
<evidence type="ECO:0000313" key="3">
    <source>
        <dbReference type="Proteomes" id="UP000075885"/>
    </source>
</evidence>
<dbReference type="PANTHER" id="PTHR21398:SF21">
    <property type="entry name" value="AGAP004005-PA"/>
    <property type="match status" value="1"/>
</dbReference>
<feature type="signal peptide" evidence="1">
    <location>
        <begin position="1"/>
        <end position="25"/>
    </location>
</feature>
<evidence type="ECO:0000256" key="1">
    <source>
        <dbReference type="SAM" id="SignalP"/>
    </source>
</evidence>
<dbReference type="VEuPathDB" id="VectorBase:AEPI006677"/>
<dbReference type="SMART" id="SM00718">
    <property type="entry name" value="DM4_12"/>
    <property type="match status" value="1"/>
</dbReference>
<protein>
    <submittedName>
        <fullName evidence="2">Uncharacterized protein</fullName>
    </submittedName>
</protein>
<dbReference type="EnsemblMetazoa" id="AEPI006677-RA">
    <property type="protein sequence ID" value="AEPI006677-PA"/>
    <property type="gene ID" value="AEPI006677"/>
</dbReference>
<sequence length="273" mass="29777">MFTATSPVHWAVLATLGYLTAVSIASGSSEEGKPRQKRFLIFPRANPQRLQLIGGFGIPADIQLESITMGYVFKSVYLLPWNSSHWIPPFLDRHEFETGRRALRRRNVPPIVPLVLAPSNAEPYERYDGRWQELDREPLPAPEQATGSGASSPQHSRWLFYHMLEQLLEQKGLPGRVCVLRAICEASEATFTHTSGLIGELLHIAFTPSATEDGAGQGLHQALLYGQAEKLPATMSAKSGRSVCADVYAECALSLLGSFTDVFGADGSDGPGV</sequence>
<name>A0A182PIB5_9DIPT</name>
<proteinExistence type="predicted"/>
<dbReference type="PANTHER" id="PTHR21398">
    <property type="entry name" value="AGAP007094-PA"/>
    <property type="match status" value="1"/>
</dbReference>
<feature type="chain" id="PRO_5008131479" evidence="1">
    <location>
        <begin position="26"/>
        <end position="273"/>
    </location>
</feature>
<organism evidence="2 3">
    <name type="scientific">Anopheles epiroticus</name>
    <dbReference type="NCBI Taxonomy" id="199890"/>
    <lineage>
        <taxon>Eukaryota</taxon>
        <taxon>Metazoa</taxon>
        <taxon>Ecdysozoa</taxon>
        <taxon>Arthropoda</taxon>
        <taxon>Hexapoda</taxon>
        <taxon>Insecta</taxon>
        <taxon>Pterygota</taxon>
        <taxon>Neoptera</taxon>
        <taxon>Endopterygota</taxon>
        <taxon>Diptera</taxon>
        <taxon>Nematocera</taxon>
        <taxon>Culicoidea</taxon>
        <taxon>Culicidae</taxon>
        <taxon>Anophelinae</taxon>
        <taxon>Anopheles</taxon>
    </lineage>
</organism>
<reference evidence="2" key="2">
    <citation type="submission" date="2020-05" db="UniProtKB">
        <authorList>
            <consortium name="EnsemblMetazoa"/>
        </authorList>
    </citation>
    <scope>IDENTIFICATION</scope>
    <source>
        <strain evidence="2">Epiroticus2</strain>
    </source>
</reference>
<keyword evidence="1" id="KW-0732">Signal</keyword>
<dbReference type="AlphaFoldDB" id="A0A182PIB5"/>
<dbReference type="Proteomes" id="UP000075885">
    <property type="component" value="Unassembled WGS sequence"/>
</dbReference>
<dbReference type="InterPro" id="IPR006631">
    <property type="entry name" value="DM4_12"/>
</dbReference>
<dbReference type="Pfam" id="PF07841">
    <property type="entry name" value="DM4_12"/>
    <property type="match status" value="1"/>
</dbReference>
<evidence type="ECO:0000313" key="2">
    <source>
        <dbReference type="EnsemblMetazoa" id="AEPI006677-PA"/>
    </source>
</evidence>